<evidence type="ECO:0000256" key="6">
    <source>
        <dbReference type="SAM" id="Phobius"/>
    </source>
</evidence>
<feature type="transmembrane region" description="Helical" evidence="6">
    <location>
        <begin position="143"/>
        <end position="169"/>
    </location>
</feature>
<comment type="subcellular location">
    <subcellularLocation>
        <location evidence="1">Membrane</location>
        <topology evidence="1">Multi-pass membrane protein</topology>
    </subcellularLocation>
</comment>
<comment type="similarity">
    <text evidence="2">Belongs to the autoinducer-2 exporter (AI-2E) (TC 2.A.86) family.</text>
</comment>
<feature type="transmembrane region" description="Helical" evidence="6">
    <location>
        <begin position="268"/>
        <end position="287"/>
    </location>
</feature>
<evidence type="ECO:0000313" key="8">
    <source>
        <dbReference type="Proteomes" id="UP000001203"/>
    </source>
</evidence>
<dbReference type="eggNOG" id="COG0628">
    <property type="taxonomic scope" value="Bacteria"/>
</dbReference>
<feature type="transmembrane region" description="Helical" evidence="6">
    <location>
        <begin position="31"/>
        <end position="48"/>
    </location>
</feature>
<evidence type="ECO:0008006" key="9">
    <source>
        <dbReference type="Google" id="ProtNLM"/>
    </source>
</evidence>
<keyword evidence="4 6" id="KW-1133">Transmembrane helix</keyword>
<gene>
    <name evidence="7" type="ordered locus">cce_1371</name>
</gene>
<dbReference type="EMBL" id="CP000806">
    <property type="protein sequence ID" value="ACB50721.1"/>
    <property type="molecule type" value="Genomic_DNA"/>
</dbReference>
<dbReference type="HOGENOM" id="CLU_031275_1_1_3"/>
<feature type="transmembrane region" description="Helical" evidence="6">
    <location>
        <begin position="204"/>
        <end position="226"/>
    </location>
</feature>
<sequence>MFRISMNLGQWLGLSSLIISGYILWEIRQVLLLVFTAVVFATALNRLVKWLEQFNIRRNLGIIIVVIAIIILSSLFAGLVVPSFVDQFQKLLALLPTVWERLRSNLILLSETQSRFDWLPQPPSLSNLLTRLQPLLTDIFTNFFTVFSNSLAVILQGIFVLFLTVTMIIDPKKYRRLFLKLFPSFYRKRGDEILTLSEVALGNWLTGVTINCLFIGALSGVGLWLLQVKLVLVHALLAGLLNFIPNVGPATSVIFPLMVALLDNPWKIWAILIWYFIIQNIESYWLTPTVMAKQVSLLPAVTLMAQIFFAQTFGILGLLLALPLAVVGKTWIEEVLFKDILDPWDSVS</sequence>
<keyword evidence="3 6" id="KW-0812">Transmembrane</keyword>
<feature type="transmembrane region" description="Helical" evidence="6">
    <location>
        <begin position="7"/>
        <end position="25"/>
    </location>
</feature>
<dbReference type="GO" id="GO:0055085">
    <property type="term" value="P:transmembrane transport"/>
    <property type="evidence" value="ECO:0007669"/>
    <property type="project" value="TreeGrafter"/>
</dbReference>
<reference evidence="7 8" key="1">
    <citation type="journal article" date="2008" name="Proc. Natl. Acad. Sci. U.S.A.">
        <title>The genome of Cyanothece 51142, a unicellular diazotrophic cyanobacterium important in the marine nitrogen cycle.</title>
        <authorList>
            <person name="Welsh E.A."/>
            <person name="Liberton M."/>
            <person name="Stoeckel J."/>
            <person name="Loh T."/>
            <person name="Elvitigala T."/>
            <person name="Wang C."/>
            <person name="Wollam A."/>
            <person name="Fulton R.S."/>
            <person name="Clifton S.W."/>
            <person name="Jacobs J.M."/>
            <person name="Aurora R."/>
            <person name="Ghosh B.K."/>
            <person name="Sherman L.A."/>
            <person name="Smith R.D."/>
            <person name="Wilson R.K."/>
            <person name="Pakrasi H.B."/>
        </authorList>
    </citation>
    <scope>NUCLEOTIDE SEQUENCE [LARGE SCALE GENOMIC DNA]</scope>
    <source>
        <strain evidence="8">ATCC 51142 / BH68</strain>
    </source>
</reference>
<dbReference type="STRING" id="43989.cce_1371"/>
<evidence type="ECO:0000256" key="2">
    <source>
        <dbReference type="ARBA" id="ARBA00009773"/>
    </source>
</evidence>
<name>B1WWJ7_CROS5</name>
<feature type="transmembrane region" description="Helical" evidence="6">
    <location>
        <begin position="307"/>
        <end position="328"/>
    </location>
</feature>
<evidence type="ECO:0000256" key="5">
    <source>
        <dbReference type="ARBA" id="ARBA00023136"/>
    </source>
</evidence>
<evidence type="ECO:0000256" key="3">
    <source>
        <dbReference type="ARBA" id="ARBA00022692"/>
    </source>
</evidence>
<accession>B1WWJ7</accession>
<protein>
    <recommendedName>
        <fullName evidence="9">Permease</fullName>
    </recommendedName>
</protein>
<dbReference type="Proteomes" id="UP000001203">
    <property type="component" value="Chromosome circular"/>
</dbReference>
<dbReference type="Pfam" id="PF01594">
    <property type="entry name" value="AI-2E_transport"/>
    <property type="match status" value="1"/>
</dbReference>
<feature type="transmembrane region" description="Helical" evidence="6">
    <location>
        <begin position="232"/>
        <end position="261"/>
    </location>
</feature>
<evidence type="ECO:0000313" key="7">
    <source>
        <dbReference type="EMBL" id="ACB50721.1"/>
    </source>
</evidence>
<feature type="transmembrane region" description="Helical" evidence="6">
    <location>
        <begin position="60"/>
        <end position="85"/>
    </location>
</feature>
<keyword evidence="8" id="KW-1185">Reference proteome</keyword>
<evidence type="ECO:0000256" key="4">
    <source>
        <dbReference type="ARBA" id="ARBA00022989"/>
    </source>
</evidence>
<evidence type="ECO:0000256" key="1">
    <source>
        <dbReference type="ARBA" id="ARBA00004141"/>
    </source>
</evidence>
<dbReference type="PANTHER" id="PTHR21716">
    <property type="entry name" value="TRANSMEMBRANE PROTEIN"/>
    <property type="match status" value="1"/>
</dbReference>
<dbReference type="AlphaFoldDB" id="B1WWJ7"/>
<dbReference type="InterPro" id="IPR002549">
    <property type="entry name" value="AI-2E-like"/>
</dbReference>
<dbReference type="KEGG" id="cyt:cce_1371"/>
<dbReference type="GO" id="GO:0016020">
    <property type="term" value="C:membrane"/>
    <property type="evidence" value="ECO:0007669"/>
    <property type="project" value="UniProtKB-SubCell"/>
</dbReference>
<organism evidence="7 8">
    <name type="scientific">Crocosphaera subtropica (strain ATCC 51142 / BH68)</name>
    <name type="common">Cyanothece sp. (strain ATCC 51142)</name>
    <dbReference type="NCBI Taxonomy" id="43989"/>
    <lineage>
        <taxon>Bacteria</taxon>
        <taxon>Bacillati</taxon>
        <taxon>Cyanobacteriota</taxon>
        <taxon>Cyanophyceae</taxon>
        <taxon>Oscillatoriophycideae</taxon>
        <taxon>Chroococcales</taxon>
        <taxon>Aphanothecaceae</taxon>
        <taxon>Crocosphaera</taxon>
        <taxon>Crocosphaera subtropica</taxon>
    </lineage>
</organism>
<proteinExistence type="inferred from homology"/>
<dbReference type="PANTHER" id="PTHR21716:SF62">
    <property type="entry name" value="TRANSPORT PROTEIN YDBI-RELATED"/>
    <property type="match status" value="1"/>
</dbReference>
<keyword evidence="5 6" id="KW-0472">Membrane</keyword>